<evidence type="ECO:0000256" key="6">
    <source>
        <dbReference type="SAM" id="MobiDB-lite"/>
    </source>
</evidence>
<dbReference type="AlphaFoldDB" id="A0AAV0TTQ4"/>
<dbReference type="GO" id="GO:0052040">
    <property type="term" value="P:symbiont-mediated perturbation of host programmed cell death"/>
    <property type="evidence" value="ECO:0007669"/>
    <property type="project" value="UniProtKB-KW"/>
</dbReference>
<keyword evidence="4" id="KW-0928">Hypersensitive response elicitation</keyword>
<keyword evidence="3" id="KW-0964">Secreted</keyword>
<gene>
    <name evidence="8" type="ORF">PDE001_LOCUS3689</name>
</gene>
<feature type="compositionally biased region" description="Low complexity" evidence="6">
    <location>
        <begin position="142"/>
        <end position="156"/>
    </location>
</feature>
<sequence>MQSCTFSLIAVAGAVASVYAADSCNMGIIQSTLLLNGTTWHNNCGEATGMDVFAMRTLPTEAEAQNIFQSRDCVNYLNQLNQQANTQIQCEMQVGDQTVVLATLLTDLLTGKSSNKTEVSFGSMSGSASAFVNNSASGSESGLVSSGSENLSSASADMQDSSIAEPDSSIIEPGSSIAEPDSSASISVTFSFAVVATAATSVLTFAL</sequence>
<keyword evidence="5" id="KW-1015">Disulfide bond</keyword>
<protein>
    <recommendedName>
        <fullName evidence="10">Elicitin</fullName>
    </recommendedName>
</protein>
<evidence type="ECO:0000313" key="9">
    <source>
        <dbReference type="Proteomes" id="UP001162029"/>
    </source>
</evidence>
<comment type="similarity">
    <text evidence="2">Belongs to the elicitin family.</text>
</comment>
<dbReference type="Proteomes" id="UP001162029">
    <property type="component" value="Unassembled WGS sequence"/>
</dbReference>
<dbReference type="Pfam" id="PF00964">
    <property type="entry name" value="Elicitin"/>
    <property type="match status" value="1"/>
</dbReference>
<dbReference type="EMBL" id="CANTFM010000641">
    <property type="protein sequence ID" value="CAI5726929.1"/>
    <property type="molecule type" value="Genomic_DNA"/>
</dbReference>
<dbReference type="SUPFAM" id="SSF48647">
    <property type="entry name" value="Fungal elicitin"/>
    <property type="match status" value="1"/>
</dbReference>
<accession>A0AAV0TTQ4</accession>
<evidence type="ECO:0000256" key="3">
    <source>
        <dbReference type="ARBA" id="ARBA00022525"/>
    </source>
</evidence>
<feature type="region of interest" description="Disordered" evidence="6">
    <location>
        <begin position="142"/>
        <end position="176"/>
    </location>
</feature>
<keyword evidence="9" id="KW-1185">Reference proteome</keyword>
<dbReference type="Gene3D" id="1.10.239.10">
    <property type="entry name" value="Elicitin domain"/>
    <property type="match status" value="1"/>
</dbReference>
<dbReference type="SMART" id="SM01187">
    <property type="entry name" value="Elicitin"/>
    <property type="match status" value="1"/>
</dbReference>
<comment type="caution">
    <text evidence="8">The sequence shown here is derived from an EMBL/GenBank/DDBJ whole genome shotgun (WGS) entry which is preliminary data.</text>
</comment>
<dbReference type="GO" id="GO:0005576">
    <property type="term" value="C:extracellular region"/>
    <property type="evidence" value="ECO:0007669"/>
    <property type="project" value="UniProtKB-SubCell"/>
</dbReference>
<name>A0AAV0TTQ4_9STRA</name>
<evidence type="ECO:0000256" key="1">
    <source>
        <dbReference type="ARBA" id="ARBA00004613"/>
    </source>
</evidence>
<keyword evidence="7" id="KW-0732">Signal</keyword>
<evidence type="ECO:0000256" key="4">
    <source>
        <dbReference type="ARBA" id="ARBA00022978"/>
    </source>
</evidence>
<evidence type="ECO:0000256" key="5">
    <source>
        <dbReference type="ARBA" id="ARBA00023157"/>
    </source>
</evidence>
<reference evidence="8" key="1">
    <citation type="submission" date="2022-12" db="EMBL/GenBank/DDBJ databases">
        <authorList>
            <person name="Webb A."/>
        </authorList>
    </citation>
    <scope>NUCLEOTIDE SEQUENCE</scope>
    <source>
        <strain evidence="8">Pd1</strain>
    </source>
</reference>
<evidence type="ECO:0000256" key="7">
    <source>
        <dbReference type="SAM" id="SignalP"/>
    </source>
</evidence>
<organism evidence="8 9">
    <name type="scientific">Peronospora destructor</name>
    <dbReference type="NCBI Taxonomy" id="86335"/>
    <lineage>
        <taxon>Eukaryota</taxon>
        <taxon>Sar</taxon>
        <taxon>Stramenopiles</taxon>
        <taxon>Oomycota</taxon>
        <taxon>Peronosporomycetes</taxon>
        <taxon>Peronosporales</taxon>
        <taxon>Peronosporaceae</taxon>
        <taxon>Peronospora</taxon>
    </lineage>
</organism>
<evidence type="ECO:0000256" key="2">
    <source>
        <dbReference type="ARBA" id="ARBA00009544"/>
    </source>
</evidence>
<evidence type="ECO:0000313" key="8">
    <source>
        <dbReference type="EMBL" id="CAI5726929.1"/>
    </source>
</evidence>
<dbReference type="InterPro" id="IPR036470">
    <property type="entry name" value="Elicitin_sf"/>
</dbReference>
<feature type="chain" id="PRO_5043673308" description="Elicitin" evidence="7">
    <location>
        <begin position="21"/>
        <end position="207"/>
    </location>
</feature>
<proteinExistence type="inferred from homology"/>
<dbReference type="InterPro" id="IPR002200">
    <property type="entry name" value="Elicitin"/>
</dbReference>
<feature type="signal peptide" evidence="7">
    <location>
        <begin position="1"/>
        <end position="20"/>
    </location>
</feature>
<evidence type="ECO:0008006" key="10">
    <source>
        <dbReference type="Google" id="ProtNLM"/>
    </source>
</evidence>
<comment type="subcellular location">
    <subcellularLocation>
        <location evidence="1">Secreted</location>
    </subcellularLocation>
</comment>